<name>A0A544W7B2_9MYCO</name>
<evidence type="ECO:0000313" key="1">
    <source>
        <dbReference type="EMBL" id="TQR88099.1"/>
    </source>
</evidence>
<proteinExistence type="predicted"/>
<dbReference type="Proteomes" id="UP000315759">
    <property type="component" value="Unassembled WGS sequence"/>
</dbReference>
<evidence type="ECO:0000313" key="2">
    <source>
        <dbReference type="Proteomes" id="UP000315759"/>
    </source>
</evidence>
<accession>A0A544W7B2</accession>
<organism evidence="1 2">
    <name type="scientific">Mycolicibacterium hodleri</name>
    <dbReference type="NCBI Taxonomy" id="49897"/>
    <lineage>
        <taxon>Bacteria</taxon>
        <taxon>Bacillati</taxon>
        <taxon>Actinomycetota</taxon>
        <taxon>Actinomycetes</taxon>
        <taxon>Mycobacteriales</taxon>
        <taxon>Mycobacteriaceae</taxon>
        <taxon>Mycolicibacterium</taxon>
    </lineage>
</organism>
<comment type="caution">
    <text evidence="1">The sequence shown here is derived from an EMBL/GenBank/DDBJ whole genome shotgun (WGS) entry which is preliminary data.</text>
</comment>
<protein>
    <submittedName>
        <fullName evidence="1">Uncharacterized protein</fullName>
    </submittedName>
</protein>
<dbReference type="RefSeq" id="WP_142550705.1">
    <property type="nucleotide sequence ID" value="NZ_VIFX01000003.1"/>
</dbReference>
<gene>
    <name evidence="1" type="ORF">D8S82_03300</name>
</gene>
<dbReference type="AlphaFoldDB" id="A0A544W7B2"/>
<reference evidence="1 2" key="1">
    <citation type="submission" date="2018-10" db="EMBL/GenBank/DDBJ databases">
        <title>Draft genome of Mycobacterium hodleri strain B.</title>
        <authorList>
            <person name="Amande T.J."/>
            <person name="Mcgenity T.J."/>
        </authorList>
    </citation>
    <scope>NUCLEOTIDE SEQUENCE [LARGE SCALE GENOMIC DNA]</scope>
    <source>
        <strain evidence="1 2">B</strain>
    </source>
</reference>
<dbReference type="EMBL" id="VIFX01000003">
    <property type="protein sequence ID" value="TQR88099.1"/>
    <property type="molecule type" value="Genomic_DNA"/>
</dbReference>
<keyword evidence="2" id="KW-1185">Reference proteome</keyword>
<sequence>MTGVRFKETMTGRVALKSTDPVAGYAATSAFAMSMRASIETGNVAEFVGRAVPTARLRAEMVIPVVGGRFVSTHGTFELFRSGPGLDGKPARMMVYTAELVNDDRRIRMCATKYLQPSWHPWGDSTTAHVTLTEISVRADGARPWCAAGLIKISPRNFLVQLTTMRGFGEGSTWKQRRRAVLTYADFFVRGLLKTYLQRVRW</sequence>